<reference evidence="2" key="1">
    <citation type="submission" date="2020-09" db="EMBL/GenBank/DDBJ databases">
        <title>Genome-Enabled Discovery of Anthraquinone Biosynthesis in Senna tora.</title>
        <authorList>
            <person name="Kang S.-H."/>
            <person name="Pandey R.P."/>
            <person name="Lee C.-M."/>
            <person name="Sim J.-S."/>
            <person name="Jeong J.-T."/>
            <person name="Choi B.-S."/>
            <person name="Jung M."/>
            <person name="Ginzburg D."/>
            <person name="Zhao K."/>
            <person name="Won S.Y."/>
            <person name="Oh T.-J."/>
            <person name="Yu Y."/>
            <person name="Kim N.-H."/>
            <person name="Lee O.R."/>
            <person name="Lee T.-H."/>
            <person name="Bashyal P."/>
            <person name="Kim T.-S."/>
            <person name="Lee W.-H."/>
            <person name="Kawkins C."/>
            <person name="Kim C.-K."/>
            <person name="Kim J.S."/>
            <person name="Ahn B.O."/>
            <person name="Rhee S.Y."/>
            <person name="Sohng J.K."/>
        </authorList>
    </citation>
    <scope>NUCLEOTIDE SEQUENCE</scope>
    <source>
        <tissue evidence="2">Leaf</tissue>
    </source>
</reference>
<protein>
    <submittedName>
        <fullName evidence="2">Zinc finger BED domain-containing protein RICESLEEPER 2-like</fullName>
    </submittedName>
</protein>
<dbReference type="SUPFAM" id="SSF140996">
    <property type="entry name" value="Hermes dimerisation domain"/>
    <property type="match status" value="1"/>
</dbReference>
<dbReference type="PANTHER" id="PTHR46481:SF8">
    <property type="entry name" value="ZINC FINGER BED DOMAIN-CONTAINING PROTEIN RICESLEEPER 1-LIKE"/>
    <property type="match status" value="1"/>
</dbReference>
<dbReference type="PANTHER" id="PTHR46481">
    <property type="entry name" value="ZINC FINGER BED DOMAIN-CONTAINING PROTEIN 4"/>
    <property type="match status" value="1"/>
</dbReference>
<dbReference type="InterPro" id="IPR052035">
    <property type="entry name" value="ZnF_BED_domain_contain"/>
</dbReference>
<evidence type="ECO:0000313" key="2">
    <source>
        <dbReference type="EMBL" id="KAF7822135.1"/>
    </source>
</evidence>
<dbReference type="Proteomes" id="UP000634136">
    <property type="component" value="Unassembled WGS sequence"/>
</dbReference>
<dbReference type="OrthoDB" id="1414349at2759"/>
<dbReference type="AlphaFoldDB" id="A0A834THZ6"/>
<sequence>MDQTDFEELRNVSDGHSDSDKSEGLVKDQSVVTDLTKVATTVGDSFASARPSKKRKGIDLSKPKIVIQNTLGLHVIGVVQIMLVIKKRNGTSNMAHHLESKCVKFLGGLGDPKQPKLSFQPRKREDGEGAGIKLKGVTFDITACRQALARMFIVDELPFKHVEGEGFRYFMSIVQPLFPIPSRMTVARDCWNLFLSEKTTLGSVLAKTRQNVCLTTDCWSSMQNLNYLCLTAHFIVQLSRADGNPSVVPMGIPRSLSMGSMPLLASAFAILVRCGQLDQSVFLEMPLWAKRGQLDRTAFLEMPLWAKRGQLDRTAFLDVPL</sequence>
<accession>A0A834THZ6</accession>
<feature type="region of interest" description="Disordered" evidence="1">
    <location>
        <begin position="1"/>
        <end position="26"/>
    </location>
</feature>
<dbReference type="EMBL" id="JAAIUW010000008">
    <property type="protein sequence ID" value="KAF7822135.1"/>
    <property type="molecule type" value="Genomic_DNA"/>
</dbReference>
<organism evidence="2 3">
    <name type="scientific">Senna tora</name>
    <dbReference type="NCBI Taxonomy" id="362788"/>
    <lineage>
        <taxon>Eukaryota</taxon>
        <taxon>Viridiplantae</taxon>
        <taxon>Streptophyta</taxon>
        <taxon>Embryophyta</taxon>
        <taxon>Tracheophyta</taxon>
        <taxon>Spermatophyta</taxon>
        <taxon>Magnoliopsida</taxon>
        <taxon>eudicotyledons</taxon>
        <taxon>Gunneridae</taxon>
        <taxon>Pentapetalae</taxon>
        <taxon>rosids</taxon>
        <taxon>fabids</taxon>
        <taxon>Fabales</taxon>
        <taxon>Fabaceae</taxon>
        <taxon>Caesalpinioideae</taxon>
        <taxon>Cassia clade</taxon>
        <taxon>Senna</taxon>
    </lineage>
</organism>
<feature type="compositionally biased region" description="Basic and acidic residues" evidence="1">
    <location>
        <begin position="7"/>
        <end position="26"/>
    </location>
</feature>
<name>A0A834THZ6_9FABA</name>
<keyword evidence="3" id="KW-1185">Reference proteome</keyword>
<comment type="caution">
    <text evidence="2">The sequence shown here is derived from an EMBL/GenBank/DDBJ whole genome shotgun (WGS) entry which is preliminary data.</text>
</comment>
<evidence type="ECO:0000313" key="3">
    <source>
        <dbReference type="Proteomes" id="UP000634136"/>
    </source>
</evidence>
<gene>
    <name evidence="2" type="ORF">G2W53_027590</name>
</gene>
<evidence type="ECO:0000256" key="1">
    <source>
        <dbReference type="SAM" id="MobiDB-lite"/>
    </source>
</evidence>
<proteinExistence type="predicted"/>